<dbReference type="PROSITE" id="PS01162">
    <property type="entry name" value="QOR_ZETA_CRYSTAL"/>
    <property type="match status" value="1"/>
</dbReference>
<gene>
    <name evidence="3" type="ORF">EOE67_01845</name>
</gene>
<evidence type="ECO:0000256" key="1">
    <source>
        <dbReference type="ARBA" id="ARBA00023002"/>
    </source>
</evidence>
<keyword evidence="1" id="KW-0560">Oxidoreductase</keyword>
<dbReference type="Gene3D" id="3.90.180.10">
    <property type="entry name" value="Medium-chain alcohol dehydrogenases, catalytic domain"/>
    <property type="match status" value="1"/>
</dbReference>
<proteinExistence type="predicted"/>
<dbReference type="Pfam" id="PF08240">
    <property type="entry name" value="ADH_N"/>
    <property type="match status" value="1"/>
</dbReference>
<dbReference type="GO" id="GO:0008270">
    <property type="term" value="F:zinc ion binding"/>
    <property type="evidence" value="ECO:0007669"/>
    <property type="project" value="InterPro"/>
</dbReference>
<dbReference type="PANTHER" id="PTHR11695">
    <property type="entry name" value="ALCOHOL DEHYDROGENASE RELATED"/>
    <property type="match status" value="1"/>
</dbReference>
<comment type="caution">
    <text evidence="3">The sequence shown here is derived from an EMBL/GenBank/DDBJ whole genome shotgun (WGS) entry which is preliminary data.</text>
</comment>
<evidence type="ECO:0000313" key="3">
    <source>
        <dbReference type="EMBL" id="RVU41956.1"/>
    </source>
</evidence>
<dbReference type="PANTHER" id="PTHR11695:SF294">
    <property type="entry name" value="RETICULON-4-INTERACTING PROTEIN 1, MITOCHONDRIAL"/>
    <property type="match status" value="1"/>
</dbReference>
<dbReference type="InterPro" id="IPR020843">
    <property type="entry name" value="ER"/>
</dbReference>
<dbReference type="Proteomes" id="UP000283077">
    <property type="component" value="Unassembled WGS sequence"/>
</dbReference>
<dbReference type="CDD" id="cd05289">
    <property type="entry name" value="MDR_like_2"/>
    <property type="match status" value="1"/>
</dbReference>
<evidence type="ECO:0000259" key="2">
    <source>
        <dbReference type="SMART" id="SM00829"/>
    </source>
</evidence>
<protein>
    <submittedName>
        <fullName evidence="3">NADP-dependent oxidoreductase</fullName>
    </submittedName>
</protein>
<reference evidence="3 4" key="1">
    <citation type="submission" date="2019-01" db="EMBL/GenBank/DDBJ databases">
        <authorList>
            <person name="Chen W.-M."/>
        </authorList>
    </citation>
    <scope>NUCLEOTIDE SEQUENCE [LARGE SCALE GENOMIC DNA]</scope>
    <source>
        <strain evidence="3 4">KYPC3</strain>
    </source>
</reference>
<dbReference type="InterPro" id="IPR011032">
    <property type="entry name" value="GroES-like_sf"/>
</dbReference>
<dbReference type="EMBL" id="SACS01000001">
    <property type="protein sequence ID" value="RVU41956.1"/>
    <property type="molecule type" value="Genomic_DNA"/>
</dbReference>
<name>A0A437R599_9GAMM</name>
<dbReference type="InterPro" id="IPR050700">
    <property type="entry name" value="YIM1/Zinc_Alcohol_DH_Fams"/>
</dbReference>
<dbReference type="AlphaFoldDB" id="A0A437R599"/>
<accession>A0A437R599</accession>
<dbReference type="SUPFAM" id="SSF51735">
    <property type="entry name" value="NAD(P)-binding Rossmann-fold domains"/>
    <property type="match status" value="1"/>
</dbReference>
<dbReference type="InterPro" id="IPR036291">
    <property type="entry name" value="NAD(P)-bd_dom_sf"/>
</dbReference>
<dbReference type="InterPro" id="IPR013154">
    <property type="entry name" value="ADH-like_N"/>
</dbReference>
<organism evidence="3 4">
    <name type="scientific">Rheinheimera riviphila</name>
    <dbReference type="NCBI Taxonomy" id="1834037"/>
    <lineage>
        <taxon>Bacteria</taxon>
        <taxon>Pseudomonadati</taxon>
        <taxon>Pseudomonadota</taxon>
        <taxon>Gammaproteobacteria</taxon>
        <taxon>Chromatiales</taxon>
        <taxon>Chromatiaceae</taxon>
        <taxon>Rheinheimera</taxon>
    </lineage>
</organism>
<dbReference type="Pfam" id="PF13602">
    <property type="entry name" value="ADH_zinc_N_2"/>
    <property type="match status" value="1"/>
</dbReference>
<dbReference type="InterPro" id="IPR002364">
    <property type="entry name" value="Quin_OxRdtase/zeta-crystal_CS"/>
</dbReference>
<dbReference type="SUPFAM" id="SSF50129">
    <property type="entry name" value="GroES-like"/>
    <property type="match status" value="1"/>
</dbReference>
<dbReference type="GO" id="GO:0016491">
    <property type="term" value="F:oxidoreductase activity"/>
    <property type="evidence" value="ECO:0007669"/>
    <property type="project" value="UniProtKB-KW"/>
</dbReference>
<keyword evidence="4" id="KW-1185">Reference proteome</keyword>
<dbReference type="OrthoDB" id="9785812at2"/>
<sequence>MHSYHGKSDITFEAQGGCLKAWFIGSYGGPEVLKFGQATEPVAGDHDVLVEIKAASVNPIDIRVRKGQLKRLVKYSFPLVMGTDLAGIVIAKGAAVSRFQVGDAVYARPNRRRIGTFAERIAVHESEVALKPTSLSFEEAAAMPLVALTSLQAMVDLANIQPGQKVLIHAGAGGIGTFAVQLAKHLGAYVVATASKPKHALVLSLGANEVIDYQQQDFSQMLEDFDMVFDTLGGDTLLNSFRVLRQGGMVVSVAGPPDLILAREWPMPLYLRLGIRAISWKVRYVARKYQCGYRFMLMRPCGLQLAQISALIDAGVIRPVIDRIYPFERVNEAIAYAETGRASGKIIVSHQSEC</sequence>
<dbReference type="SMART" id="SM00829">
    <property type="entry name" value="PKS_ER"/>
    <property type="match status" value="1"/>
</dbReference>
<dbReference type="Gene3D" id="3.40.50.720">
    <property type="entry name" value="NAD(P)-binding Rossmann-like Domain"/>
    <property type="match status" value="1"/>
</dbReference>
<feature type="domain" description="Enoyl reductase (ER)" evidence="2">
    <location>
        <begin position="28"/>
        <end position="348"/>
    </location>
</feature>
<evidence type="ECO:0000313" key="4">
    <source>
        <dbReference type="Proteomes" id="UP000283077"/>
    </source>
</evidence>